<sequence length="65" mass="7564">MGIWFLDDLGQLPLADFLGPVRILLFGLLFCFLGRLLFSFSGCRRFFFCPTFFFSGTQLIRFILD</sequence>
<name>A0A6H0SMH9_9MICC</name>
<gene>
    <name evidence="2" type="ORF">D3791_15405</name>
</gene>
<dbReference type="EMBL" id="CP032549">
    <property type="protein sequence ID" value="QIV88370.1"/>
    <property type="molecule type" value="Genomic_DNA"/>
</dbReference>
<dbReference type="Proteomes" id="UP000502331">
    <property type="component" value="Chromosome"/>
</dbReference>
<evidence type="ECO:0000313" key="3">
    <source>
        <dbReference type="Proteomes" id="UP000502331"/>
    </source>
</evidence>
<reference evidence="2 3" key="1">
    <citation type="submission" date="2018-09" db="EMBL/GenBank/DDBJ databases">
        <title>Glutamicibacter mishrai S5-52T (LMG 29155T = KCTC 39846T).</title>
        <authorList>
            <person name="Das S.K."/>
        </authorList>
    </citation>
    <scope>NUCLEOTIDE SEQUENCE [LARGE SCALE GENOMIC DNA]</scope>
    <source>
        <strain evidence="2 3">S5-52</strain>
    </source>
</reference>
<evidence type="ECO:0000256" key="1">
    <source>
        <dbReference type="SAM" id="Phobius"/>
    </source>
</evidence>
<feature type="transmembrane region" description="Helical" evidence="1">
    <location>
        <begin position="45"/>
        <end position="64"/>
    </location>
</feature>
<keyword evidence="1" id="KW-0812">Transmembrane</keyword>
<keyword evidence="1" id="KW-1133">Transmembrane helix</keyword>
<keyword evidence="1" id="KW-0472">Membrane</keyword>
<evidence type="ECO:0000313" key="2">
    <source>
        <dbReference type="EMBL" id="QIV88370.1"/>
    </source>
</evidence>
<dbReference type="AlphaFoldDB" id="A0A6H0SMH9"/>
<proteinExistence type="predicted"/>
<organism evidence="2 3">
    <name type="scientific">Glutamicibacter mishrai</name>
    <dbReference type="NCBI Taxonomy" id="1775880"/>
    <lineage>
        <taxon>Bacteria</taxon>
        <taxon>Bacillati</taxon>
        <taxon>Actinomycetota</taxon>
        <taxon>Actinomycetes</taxon>
        <taxon>Micrococcales</taxon>
        <taxon>Micrococcaceae</taxon>
        <taxon>Glutamicibacter</taxon>
    </lineage>
</organism>
<accession>A0A6H0SMH9</accession>
<feature type="transmembrane region" description="Helical" evidence="1">
    <location>
        <begin position="20"/>
        <end position="38"/>
    </location>
</feature>
<protein>
    <submittedName>
        <fullName evidence="2">Uncharacterized protein</fullName>
    </submittedName>
</protein>
<keyword evidence="3" id="KW-1185">Reference proteome</keyword>